<feature type="compositionally biased region" description="Low complexity" evidence="13">
    <location>
        <begin position="1741"/>
        <end position="1754"/>
    </location>
</feature>
<feature type="compositionally biased region" description="Low complexity" evidence="13">
    <location>
        <begin position="363"/>
        <end position="379"/>
    </location>
</feature>
<feature type="compositionally biased region" description="Low complexity" evidence="13">
    <location>
        <begin position="1590"/>
        <end position="1604"/>
    </location>
</feature>
<evidence type="ECO:0000259" key="14">
    <source>
        <dbReference type="PROSITE" id="PS51569"/>
    </source>
</evidence>
<feature type="compositionally biased region" description="Polar residues" evidence="13">
    <location>
        <begin position="1030"/>
        <end position="1045"/>
    </location>
</feature>
<feature type="compositionally biased region" description="Polar residues" evidence="13">
    <location>
        <begin position="2179"/>
        <end position="2188"/>
    </location>
</feature>
<feature type="compositionally biased region" description="Polar residues" evidence="13">
    <location>
        <begin position="1226"/>
        <end position="1239"/>
    </location>
</feature>
<feature type="coiled-coil region" evidence="12">
    <location>
        <begin position="780"/>
        <end position="814"/>
    </location>
</feature>
<evidence type="ECO:0000256" key="6">
    <source>
        <dbReference type="ARBA" id="ARBA00022691"/>
    </source>
</evidence>
<dbReference type="GO" id="GO:0032259">
    <property type="term" value="P:methylation"/>
    <property type="evidence" value="ECO:0007669"/>
    <property type="project" value="UniProtKB-KW"/>
</dbReference>
<feature type="region of interest" description="Disordered" evidence="13">
    <location>
        <begin position="2059"/>
        <end position="2140"/>
    </location>
</feature>
<evidence type="ECO:0000256" key="10">
    <source>
        <dbReference type="ARBA" id="ARBA00047770"/>
    </source>
</evidence>
<feature type="compositionally biased region" description="Low complexity" evidence="13">
    <location>
        <begin position="1113"/>
        <end position="1123"/>
    </location>
</feature>
<evidence type="ECO:0000313" key="15">
    <source>
        <dbReference type="EnsemblMetazoa" id="GMOY011333-PA"/>
    </source>
</evidence>
<feature type="compositionally biased region" description="Low complexity" evidence="13">
    <location>
        <begin position="1933"/>
        <end position="1945"/>
    </location>
</feature>
<feature type="region of interest" description="Disordered" evidence="13">
    <location>
        <begin position="2157"/>
        <end position="2191"/>
    </location>
</feature>
<dbReference type="PANTHER" id="PTHR21451:SF0">
    <property type="entry name" value="HISTONE-LYSINE N-METHYLTRANSFERASE, H3 LYSINE-79 SPECIFIC"/>
    <property type="match status" value="1"/>
</dbReference>
<dbReference type="EC" id="2.1.1.360" evidence="2 11"/>
<feature type="region of interest" description="Disordered" evidence="13">
    <location>
        <begin position="1816"/>
        <end position="1835"/>
    </location>
</feature>
<dbReference type="SUPFAM" id="SSF53335">
    <property type="entry name" value="S-adenosyl-L-methionine-dependent methyltransferases"/>
    <property type="match status" value="1"/>
</dbReference>
<dbReference type="Gene3D" id="1.10.260.60">
    <property type="match status" value="1"/>
</dbReference>
<dbReference type="EnsemblMetazoa" id="GMOY011333-RA">
    <property type="protein sequence ID" value="GMOY011333-PA"/>
    <property type="gene ID" value="GMOY011333"/>
</dbReference>
<organism evidence="15 16">
    <name type="scientific">Glossina morsitans morsitans</name>
    <name type="common">Savannah tsetse fly</name>
    <dbReference type="NCBI Taxonomy" id="37546"/>
    <lineage>
        <taxon>Eukaryota</taxon>
        <taxon>Metazoa</taxon>
        <taxon>Ecdysozoa</taxon>
        <taxon>Arthropoda</taxon>
        <taxon>Hexapoda</taxon>
        <taxon>Insecta</taxon>
        <taxon>Pterygota</taxon>
        <taxon>Neoptera</taxon>
        <taxon>Endopterygota</taxon>
        <taxon>Diptera</taxon>
        <taxon>Brachycera</taxon>
        <taxon>Muscomorpha</taxon>
        <taxon>Hippoboscoidea</taxon>
        <taxon>Glossinidae</taxon>
        <taxon>Glossina</taxon>
    </lineage>
</organism>
<feature type="region of interest" description="Disordered" evidence="13">
    <location>
        <begin position="1684"/>
        <end position="1715"/>
    </location>
</feature>
<feature type="compositionally biased region" description="Basic and acidic residues" evidence="13">
    <location>
        <begin position="352"/>
        <end position="362"/>
    </location>
</feature>
<evidence type="ECO:0000256" key="2">
    <source>
        <dbReference type="ARBA" id="ARBA00012190"/>
    </source>
</evidence>
<comment type="subcellular location">
    <subcellularLocation>
        <location evidence="1 11">Nucleus</location>
    </subcellularLocation>
</comment>
<feature type="compositionally biased region" description="Low complexity" evidence="13">
    <location>
        <begin position="463"/>
        <end position="479"/>
    </location>
</feature>
<keyword evidence="16" id="KW-1185">Reference proteome</keyword>
<feature type="compositionally biased region" description="Low complexity" evidence="13">
    <location>
        <begin position="2346"/>
        <end position="2360"/>
    </location>
</feature>
<feature type="region of interest" description="Disordered" evidence="13">
    <location>
        <begin position="1210"/>
        <end position="1239"/>
    </location>
</feature>
<dbReference type="FunFam" id="3.40.50.150:FF:000033">
    <property type="entry name" value="Histone-lysine N-methyltransferase, H3 lysine-79 specific"/>
    <property type="match status" value="1"/>
</dbReference>
<comment type="function">
    <text evidence="11">Histone methyltransferase that specifically trimethylates histone H3 to form H3K79me3. This methylation is required for telomere silencing and for the pachytene checkpoint during the meiotic cell cycle by allowing the recruitment of RAD9 to double strand breaks. Nucleosomes are preferred as substrate compared to free histone.</text>
</comment>
<feature type="domain" description="DOT1" evidence="14">
    <location>
        <begin position="19"/>
        <end position="336"/>
    </location>
</feature>
<feature type="compositionally biased region" description="Basic residues" evidence="13">
    <location>
        <begin position="890"/>
        <end position="899"/>
    </location>
</feature>
<keyword evidence="4 11" id="KW-0489">Methyltransferase</keyword>
<dbReference type="EMBL" id="CCAG010011873">
    <property type="status" value="NOT_ANNOTATED_CDS"/>
    <property type="molecule type" value="Genomic_DNA"/>
</dbReference>
<feature type="region of interest" description="Disordered" evidence="13">
    <location>
        <begin position="339"/>
        <end position="486"/>
    </location>
</feature>
<feature type="region of interest" description="Disordered" evidence="13">
    <location>
        <begin position="2302"/>
        <end position="2360"/>
    </location>
</feature>
<feature type="region of interest" description="Disordered" evidence="13">
    <location>
        <begin position="879"/>
        <end position="916"/>
    </location>
</feature>
<evidence type="ECO:0000313" key="16">
    <source>
        <dbReference type="Proteomes" id="UP000092444"/>
    </source>
</evidence>
<feature type="compositionally biased region" description="Low complexity" evidence="13">
    <location>
        <begin position="946"/>
        <end position="965"/>
    </location>
</feature>
<keyword evidence="8 11" id="KW-0539">Nucleus</keyword>
<dbReference type="CDD" id="cd20902">
    <property type="entry name" value="CC_DOT1L"/>
    <property type="match status" value="1"/>
</dbReference>
<feature type="compositionally biased region" description="Low complexity" evidence="13">
    <location>
        <begin position="389"/>
        <end position="409"/>
    </location>
</feature>
<evidence type="ECO:0000256" key="11">
    <source>
        <dbReference type="RuleBase" id="RU271113"/>
    </source>
</evidence>
<dbReference type="EMBL" id="CCAG010011874">
    <property type="status" value="NOT_ANNOTATED_CDS"/>
    <property type="molecule type" value="Genomic_DNA"/>
</dbReference>
<evidence type="ECO:0000256" key="3">
    <source>
        <dbReference type="ARBA" id="ARBA00020987"/>
    </source>
</evidence>
<evidence type="ECO:0000256" key="1">
    <source>
        <dbReference type="ARBA" id="ARBA00004123"/>
    </source>
</evidence>
<feature type="compositionally biased region" description="Basic residues" evidence="13">
    <location>
        <begin position="1764"/>
        <end position="1774"/>
    </location>
</feature>
<feature type="compositionally biased region" description="Low complexity" evidence="13">
    <location>
        <begin position="528"/>
        <end position="544"/>
    </location>
</feature>
<feature type="region of interest" description="Disordered" evidence="13">
    <location>
        <begin position="1629"/>
        <end position="1651"/>
    </location>
</feature>
<feature type="region of interest" description="Disordered" evidence="13">
    <location>
        <begin position="1377"/>
        <end position="1411"/>
    </location>
</feature>
<feature type="compositionally biased region" description="Basic and acidic residues" evidence="13">
    <location>
        <begin position="1730"/>
        <end position="1739"/>
    </location>
</feature>
<feature type="region of interest" description="Disordered" evidence="13">
    <location>
        <begin position="1918"/>
        <end position="2020"/>
    </location>
</feature>
<feature type="compositionally biased region" description="Low complexity" evidence="13">
    <location>
        <begin position="445"/>
        <end position="455"/>
    </location>
</feature>
<dbReference type="EMBL" id="CCAG010011875">
    <property type="status" value="NOT_ANNOTATED_CDS"/>
    <property type="molecule type" value="Genomic_DNA"/>
</dbReference>
<dbReference type="STRING" id="37546.A0A1B0GDF8"/>
<feature type="compositionally biased region" description="Polar residues" evidence="13">
    <location>
        <begin position="879"/>
        <end position="889"/>
    </location>
</feature>
<feature type="compositionally biased region" description="Low complexity" evidence="13">
    <location>
        <begin position="1701"/>
        <end position="1713"/>
    </location>
</feature>
<evidence type="ECO:0000256" key="9">
    <source>
        <dbReference type="ARBA" id="ARBA00029821"/>
    </source>
</evidence>
<dbReference type="InterPro" id="IPR025789">
    <property type="entry name" value="DOT1_dom"/>
</dbReference>
<dbReference type="PANTHER" id="PTHR21451">
    <property type="entry name" value="HISTONE H3 METHYLTRANSFERASE"/>
    <property type="match status" value="1"/>
</dbReference>
<feature type="compositionally biased region" description="Low complexity" evidence="13">
    <location>
        <begin position="2111"/>
        <end position="2126"/>
    </location>
</feature>
<evidence type="ECO:0000256" key="4">
    <source>
        <dbReference type="ARBA" id="ARBA00022603"/>
    </source>
</evidence>
<feature type="coiled-coil region" evidence="12">
    <location>
        <begin position="654"/>
        <end position="681"/>
    </location>
</feature>
<accession>A0A1B0GDF8</accession>
<dbReference type="GO" id="GO:0140956">
    <property type="term" value="F:histone H3K79 trimethyltransferase activity"/>
    <property type="evidence" value="ECO:0007669"/>
    <property type="project" value="UniProtKB-EC"/>
</dbReference>
<dbReference type="PROSITE" id="PS51569">
    <property type="entry name" value="DOT1"/>
    <property type="match status" value="1"/>
</dbReference>
<feature type="region of interest" description="Disordered" evidence="13">
    <location>
        <begin position="942"/>
        <end position="1045"/>
    </location>
</feature>
<dbReference type="GO" id="GO:0035097">
    <property type="term" value="C:histone methyltransferase complex"/>
    <property type="evidence" value="ECO:0007669"/>
    <property type="project" value="UniProtKB-ARBA"/>
</dbReference>
<dbReference type="GO" id="GO:0000077">
    <property type="term" value="P:DNA damage checkpoint signaling"/>
    <property type="evidence" value="ECO:0007669"/>
    <property type="project" value="TreeGrafter"/>
</dbReference>
<feature type="region of interest" description="Disordered" evidence="13">
    <location>
        <begin position="1425"/>
        <end position="1452"/>
    </location>
</feature>
<comment type="miscellaneous">
    <text evidence="11">In contrast to other lysine histone methyltransferases, it does not contain a SET domain, suggesting the existence of another mechanism for methylation of lysine residues of histones.</text>
</comment>
<evidence type="ECO:0000256" key="12">
    <source>
        <dbReference type="SAM" id="Coils"/>
    </source>
</evidence>
<dbReference type="GO" id="GO:0006281">
    <property type="term" value="P:DNA repair"/>
    <property type="evidence" value="ECO:0007669"/>
    <property type="project" value="TreeGrafter"/>
</dbReference>
<comment type="catalytic activity">
    <reaction evidence="10 11">
        <text>L-lysyl(79)-[histone H3] + 3 S-adenosyl-L-methionine = N(6),N(6),N(6)-trimethyl-L-lysyl(79)-[histone H3] + 3 S-adenosyl-L-homocysteine + 3 H(+)</text>
        <dbReference type="Rhea" id="RHEA:60328"/>
        <dbReference type="Rhea" id="RHEA-COMP:15549"/>
        <dbReference type="Rhea" id="RHEA-COMP:15552"/>
        <dbReference type="ChEBI" id="CHEBI:15378"/>
        <dbReference type="ChEBI" id="CHEBI:29969"/>
        <dbReference type="ChEBI" id="CHEBI:57856"/>
        <dbReference type="ChEBI" id="CHEBI:59789"/>
        <dbReference type="ChEBI" id="CHEBI:61961"/>
        <dbReference type="EC" id="2.1.1.360"/>
    </reaction>
</comment>
<dbReference type="VEuPathDB" id="VectorBase:GMOY011333"/>
<comment type="similarity">
    <text evidence="11">Belongs to the class I-like SAM-binding methyltransferase superfamily. DOT1 family.</text>
</comment>
<proteinExistence type="inferred from homology"/>
<feature type="compositionally biased region" description="Low complexity" evidence="13">
    <location>
        <begin position="1392"/>
        <end position="1405"/>
    </location>
</feature>
<sequence length="2360" mass="257798">MATPQVKDLVLRSPAGSSEVITFTWPLQVGSGQDRHDNGIDIIDTIKFVCDELPSISSAFEEINLNKIDTACYKTMTNLVDRFNKAVDSIVALEKGTSLPAERLNKFAHPSLLRHILQLVYNAAVLDPDKLNQYEPFSPEVYGETSYELVQQMIKHVNCSGEDTFIDLGSGVGQVVLQMAGSFPLKSCLGIEKADTPSHYADRMDMFFRQFMAWFGKRYCEYKLIKGDFLVDEHREKITSSSLVFVNNFAFGPNVDHQLKERFADLRDGARVVSSKSFCPLNFRITDRNLSDIGTIMHVSEIPPLKGSVSWTCKPVSYYLHVIDRTILERYFQRLKTQKGADNDHVGGSTRTTRDRAKREANNHALSHSYNSNSSNSNLPVTNRTNSPAANVINNTAAAATKTRQQQQQPRSLDMDTSTESEGDAATNGNSNGSGGPSNARKTWSDWGSSKGKSSQSDEEENNNFISAPNSNNRSARSATQKKRKKLARKVAIANKNAAVVAQAAVAKERADSLVAVNKDNLARDETGGNYYSTGGGNSSAAGVKGRKGRMKKGARGRKTLKIAGLEMLHKETVLSTSVEAMSKKLPPAPGCVDQQLTSLLTENMAHKELDIPAAPQDTPYALQILLDVFRSQYMAMIEQMKSKAFIPNIKHQIQLEQERKQRIKNRASQLDKQIKVLIDDSVALLKVRMNELGINVSSPNDLIAKAKEIVGRHKELQGIAKKIQSQVTACEVEQRKLLKRHLQHLPEYQRLYGGINGKTKLHDLELSEAAAHELVLKEIANTLTQRKKLVAQVSNIEKEASTLEKAAEDKRTAAALMAQGTNITLSTNPQLPPPSSVATNLQQPLQLTTTMNSTSVSTSTSCSISTACSLMPNATPAISVTKTSTNHGKTGRRSRDHRSRSQEWPDVPDVGKIEESNPEVLAQKILETGRKIEAGKFNNAGLTKQQQQQQQQHQQHQLANSLNNNHHHHHNNNNNHHPEDKAYRKHHHHHHRSNSSEQHIPTTLGAYAQPDPSTLMPAPKHRERDANLTGHSQVSNATTRTANGPVTAGILPKCELPGIRKATNAALGIQESPKVANFEDRLKSIITSALNEDQEHRKAQHQMHPIHVEISASASPQQSPAPKRSKQTTSQHIGSGHTNNSTLSNIISVATHGMTHLNATTTISPITPPLPPPTSASHVQNNAYGAVNKYSSNKNILNSVAIATSAATTSSNNASQKTSKYHQHVATSHPYSSSSHNQDLSIHRRRSSMSAANYEQFMAAQQQQQQQQQQHHHLHSQQHQQQVMMNANGGNISHHQVQHAANLHPISLEFKAPPIAANNVTENHLNHQQRAGSREMLLEQEPVRASSANSDSALTYYPPTRDRLISLERSVSRESAVSQNLPPLSHISLGQQPPSRPSSNSSQPDYTQVSPAKMALRRHLSQEKLNQQLPPTSAGSGPSLGNSSMPMSTKTIGDLVNGEIERTLEITHQSIINAAVNMSTVGTASGERNPYLAERSLFGSERDRDRSNERERLIINPNAQRPERVHVRVVDDHNGPPITAYAEVPPRSATSGRKSPYAHNLATLAHVAYQHKTINGPTNAAVNATNPISSSNNNSQRHYNNSNPREREVNNISAYHHLPTPGKGNQAVNNATNAHNSSNVIPTSAPNTSRDYQPVALPRAEMKPCIEAYFQDEHQNHNHSNHIAHKTHTSNSSKERHGTNRNNRLNGGNPPLEGLAASLQDRMLASRKFKEEHEERQRRAAAAAAAASSATTSNEHTSVGHGRGLHNHHHHLPHSNEHYGPTNYGTPTTMASTPNHNNGGNTSTPMKVELGVKRTSPMGNTSHQPRPAKIPHYSHEAPTQNPIGLAAGTAQGNPYASSNGGVNHHQQQHHYQQLSPNSSLMGHTSRRVNSSKLSLEPLLMSPDINSIMAADDNRNTMSIIPNSRHTPHHHNNNNNNSNNNNHQQLGHHHNHHQPMHHNSHLPQTNNSHLPLKQQAVIPQQQQQQQQQQHLSVSVTSSSSLKSSLNTCSNSTPNSNPIGAAARAADDDDIIADDETHWQHRVSSGFDRLVAFASTELDKTRRSIDTDTVPSSISCNTSPDSGITHSSSNSEASRTFLSTSSTSSQLDLPISSGSSTSSSGNSSFLSHHPTVCSDHLSDSSMKSENASLPIALKRCSSPVDPTAIESPPLSDMGLPRTPSPNASTVNASSPPPPPLTNALINSMENSGNQSTNNLKIPLKYQRKSKTSSEKHYKKKFCERNWEYDCDEIMSYSNSSSNTATDNNNANNVSANPNVNAKGNIGGIEQIDGIGLKNSNMPAATAAAAAAAQHKSSKFRPKGKDWDWSLDSGNSNGGGSGNGTQKMNSNSLTTAKPASTPTPSA</sequence>
<feature type="compositionally biased region" description="Basic and acidic residues" evidence="13">
    <location>
        <begin position="900"/>
        <end position="916"/>
    </location>
</feature>
<evidence type="ECO:0000256" key="13">
    <source>
        <dbReference type="SAM" id="MobiDB-lite"/>
    </source>
</evidence>
<feature type="compositionally biased region" description="Polar residues" evidence="13">
    <location>
        <begin position="1129"/>
        <end position="1143"/>
    </location>
</feature>
<feature type="compositionally biased region" description="Basic residues" evidence="13">
    <location>
        <begin position="1946"/>
        <end position="1960"/>
    </location>
</feature>
<feature type="region of interest" description="Disordered" evidence="13">
    <location>
        <begin position="1585"/>
        <end position="1606"/>
    </location>
</feature>
<dbReference type="EMBL" id="CCAG010011876">
    <property type="status" value="NOT_ANNOTATED_CDS"/>
    <property type="molecule type" value="Genomic_DNA"/>
</dbReference>
<feature type="compositionally biased region" description="Polar residues" evidence="13">
    <location>
        <begin position="1784"/>
        <end position="1806"/>
    </location>
</feature>
<feature type="region of interest" description="Disordered" evidence="13">
    <location>
        <begin position="1258"/>
        <end position="1282"/>
    </location>
</feature>
<feature type="region of interest" description="Disordered" evidence="13">
    <location>
        <begin position="1730"/>
        <end position="1808"/>
    </location>
</feature>
<feature type="compositionally biased region" description="Polar residues" evidence="13">
    <location>
        <begin position="2066"/>
        <end position="2097"/>
    </location>
</feature>
<feature type="region of interest" description="Disordered" evidence="13">
    <location>
        <begin position="1161"/>
        <end position="1180"/>
    </location>
</feature>
<dbReference type="InterPro" id="IPR029063">
    <property type="entry name" value="SAM-dependent_MTases_sf"/>
</dbReference>
<dbReference type="Proteomes" id="UP000092444">
    <property type="component" value="Unassembled WGS sequence"/>
</dbReference>
<keyword evidence="5 11" id="KW-0808">Transferase</keyword>
<feature type="region of interest" description="Disordered" evidence="13">
    <location>
        <begin position="1113"/>
        <end position="1143"/>
    </location>
</feature>
<feature type="compositionally biased region" description="Basic residues" evidence="13">
    <location>
        <begin position="984"/>
        <end position="994"/>
    </location>
</feature>
<evidence type="ECO:0000256" key="7">
    <source>
        <dbReference type="ARBA" id="ARBA00022853"/>
    </source>
</evidence>
<keyword evidence="12" id="KW-0175">Coiled coil</keyword>
<feature type="compositionally biased region" description="Low complexity" evidence="13">
    <location>
        <begin position="1974"/>
        <end position="2020"/>
    </location>
</feature>
<name>A0A1B0GDF8_GLOMM</name>
<reference evidence="15" key="1">
    <citation type="submission" date="2020-05" db="UniProtKB">
        <authorList>
            <consortium name="EnsemblMetazoa"/>
        </authorList>
    </citation>
    <scope>IDENTIFICATION</scope>
    <source>
        <strain evidence="15">Yale</strain>
    </source>
</reference>
<keyword evidence="7 11" id="KW-0156">Chromatin regulator</keyword>
<evidence type="ECO:0000256" key="8">
    <source>
        <dbReference type="ARBA" id="ARBA00023242"/>
    </source>
</evidence>
<keyword evidence="6 11" id="KW-0949">S-adenosyl-L-methionine</keyword>
<dbReference type="PhylomeDB" id="A0A1B0GDF8"/>
<dbReference type="Pfam" id="PF08123">
    <property type="entry name" value="DOT1"/>
    <property type="match status" value="1"/>
</dbReference>
<evidence type="ECO:0000256" key="5">
    <source>
        <dbReference type="ARBA" id="ARBA00022679"/>
    </source>
</evidence>
<feature type="region of interest" description="Disordered" evidence="13">
    <location>
        <begin position="528"/>
        <end position="553"/>
    </location>
</feature>
<dbReference type="FunFam" id="1.10.260.60:FF:000002">
    <property type="entry name" value="Histone-lysine N-methyltransferase, H3 lysine-79 specific"/>
    <property type="match status" value="1"/>
</dbReference>
<protein>
    <recommendedName>
        <fullName evidence="3 11">Histone-lysine N-methyltransferase, H3 lysine-79 specific</fullName>
        <ecNumber evidence="2 11">2.1.1.360</ecNumber>
    </recommendedName>
    <alternativeName>
        <fullName evidence="9 11">Histone H3-K79 methyltransferase</fullName>
    </alternativeName>
</protein>
<dbReference type="InterPro" id="IPR030445">
    <property type="entry name" value="H3-K79_meTrfase"/>
</dbReference>
<dbReference type="Gene3D" id="3.40.50.150">
    <property type="entry name" value="Vaccinia Virus protein VP39"/>
    <property type="match status" value="1"/>
</dbReference>